<feature type="domain" description="Aconitase/3-isopropylmalate dehydratase large subunit alpha/beta/alpha" evidence="6">
    <location>
        <begin position="247"/>
        <end position="408"/>
    </location>
</feature>
<keyword evidence="8" id="KW-1185">Reference proteome</keyword>
<dbReference type="Gene3D" id="3.30.499.10">
    <property type="entry name" value="Aconitase, domain 3"/>
    <property type="match status" value="2"/>
</dbReference>
<keyword evidence="4" id="KW-0411">Iron-sulfur</keyword>
<evidence type="ECO:0000256" key="4">
    <source>
        <dbReference type="ARBA" id="ARBA00023014"/>
    </source>
</evidence>
<dbReference type="GO" id="GO:0016829">
    <property type="term" value="F:lyase activity"/>
    <property type="evidence" value="ECO:0007669"/>
    <property type="project" value="UniProtKB-KW"/>
</dbReference>
<reference evidence="7 8" key="1">
    <citation type="submission" date="2020-08" db="EMBL/GenBank/DDBJ databases">
        <title>The genome sequence of type strain Novosphingobium flavum NBRC 111647.</title>
        <authorList>
            <person name="Liu Y."/>
        </authorList>
    </citation>
    <scope>NUCLEOTIDE SEQUENCE [LARGE SCALE GENOMIC DNA]</scope>
    <source>
        <strain evidence="7 8">NBRC 111647</strain>
    </source>
</reference>
<evidence type="ECO:0000256" key="5">
    <source>
        <dbReference type="ARBA" id="ARBA00023239"/>
    </source>
</evidence>
<keyword evidence="3" id="KW-0408">Iron</keyword>
<accession>A0A7X1KL83</accession>
<dbReference type="InterPro" id="IPR001030">
    <property type="entry name" value="Acoase/IPM_deHydtase_lsu_aba"/>
</dbReference>
<dbReference type="AlphaFoldDB" id="A0A7X1KL83"/>
<dbReference type="Proteomes" id="UP000566813">
    <property type="component" value="Unassembled WGS sequence"/>
</dbReference>
<gene>
    <name evidence="7" type="ORF">H7F51_07155</name>
</gene>
<keyword evidence="5" id="KW-0456">Lyase</keyword>
<evidence type="ECO:0000256" key="2">
    <source>
        <dbReference type="ARBA" id="ARBA00022723"/>
    </source>
</evidence>
<comment type="caution">
    <text evidence="7">The sequence shown here is derived from an EMBL/GenBank/DDBJ whole genome shotgun (WGS) entry which is preliminary data.</text>
</comment>
<dbReference type="GO" id="GO:0046872">
    <property type="term" value="F:metal ion binding"/>
    <property type="evidence" value="ECO:0007669"/>
    <property type="project" value="UniProtKB-KW"/>
</dbReference>
<dbReference type="SUPFAM" id="SSF53732">
    <property type="entry name" value="Aconitase iron-sulfur domain"/>
    <property type="match status" value="1"/>
</dbReference>
<proteinExistence type="predicted"/>
<dbReference type="GO" id="GO:0051536">
    <property type="term" value="F:iron-sulfur cluster binding"/>
    <property type="evidence" value="ECO:0007669"/>
    <property type="project" value="UniProtKB-KW"/>
</dbReference>
<evidence type="ECO:0000313" key="7">
    <source>
        <dbReference type="EMBL" id="MBC2665292.1"/>
    </source>
</evidence>
<dbReference type="RefSeq" id="WP_185663545.1">
    <property type="nucleotide sequence ID" value="NZ_JACLAW010000004.1"/>
</dbReference>
<dbReference type="PANTHER" id="PTHR43822:SF2">
    <property type="entry name" value="HOMOACONITASE, MITOCHONDRIAL"/>
    <property type="match status" value="1"/>
</dbReference>
<keyword evidence="2" id="KW-0479">Metal-binding</keyword>
<dbReference type="InterPro" id="IPR036008">
    <property type="entry name" value="Aconitase_4Fe-4S_dom"/>
</dbReference>
<evidence type="ECO:0000256" key="3">
    <source>
        <dbReference type="ARBA" id="ARBA00023004"/>
    </source>
</evidence>
<evidence type="ECO:0000259" key="6">
    <source>
        <dbReference type="Pfam" id="PF00330"/>
    </source>
</evidence>
<protein>
    <submittedName>
        <fullName evidence="7">3-isopropylmalate dehydratase</fullName>
    </submittedName>
</protein>
<feature type="domain" description="Aconitase/3-isopropylmalate dehydratase large subunit alpha/beta/alpha" evidence="6">
    <location>
        <begin position="84"/>
        <end position="233"/>
    </location>
</feature>
<organism evidence="7 8">
    <name type="scientific">Novosphingobium flavum</name>
    <dbReference type="NCBI Taxonomy" id="1778672"/>
    <lineage>
        <taxon>Bacteria</taxon>
        <taxon>Pseudomonadati</taxon>
        <taxon>Pseudomonadota</taxon>
        <taxon>Alphaproteobacteria</taxon>
        <taxon>Sphingomonadales</taxon>
        <taxon>Sphingomonadaceae</taxon>
        <taxon>Novosphingobium</taxon>
    </lineage>
</organism>
<dbReference type="GO" id="GO:0043436">
    <property type="term" value="P:oxoacid metabolic process"/>
    <property type="evidence" value="ECO:0007669"/>
    <property type="project" value="UniProtKB-ARBA"/>
</dbReference>
<sequence>MASATEPMAMVQKLLARAAGRAGVAVGEVVHPVPDLVTIHDGFVEGAWRELDDLGFAALADPARVMFVTDHEVAYGSPAAIARGAEIRRIAKAWNVGHFYDVGRGGHGHLFPLEQGMVRPGDFVFAYDMHCTTFAAGGALALGIGPEVTTVLATGTLWTQVPPTIRIDLAGELPPGSHPRDAGFLLAWELAARAHDYRAIEIGGAAALAGFDLAARVALVNSTTELGVAAMLFDAPPPGTSAAAFVPFVSDPDAVYEDRLALDLSAVAPTVALPGGPERAVPVTAAGGQAVQHAFIGSCGSGMFEDFAAAAALMAGRRIADGVRMVVVPGSVDCARRLADEGLAAAFMAAGAMILPAGCGPCAGGLMAPLGAGEVSISTAATNHHGRLGAGEAWLGSPLTVAASAIAGRIADPREFLAHV</sequence>
<evidence type="ECO:0000256" key="1">
    <source>
        <dbReference type="ARBA" id="ARBA00011271"/>
    </source>
</evidence>
<comment type="subunit">
    <text evidence="1">Heterodimer of LeuC and LeuD.</text>
</comment>
<evidence type="ECO:0000313" key="8">
    <source>
        <dbReference type="Proteomes" id="UP000566813"/>
    </source>
</evidence>
<dbReference type="PANTHER" id="PTHR43822">
    <property type="entry name" value="HOMOACONITASE, MITOCHONDRIAL-RELATED"/>
    <property type="match status" value="1"/>
</dbReference>
<dbReference type="EMBL" id="JACLAW010000004">
    <property type="protein sequence ID" value="MBC2665292.1"/>
    <property type="molecule type" value="Genomic_DNA"/>
</dbReference>
<name>A0A7X1KL83_9SPHN</name>
<dbReference type="InterPro" id="IPR050067">
    <property type="entry name" value="IPM_dehydratase_rel_enz"/>
</dbReference>
<dbReference type="Pfam" id="PF00330">
    <property type="entry name" value="Aconitase"/>
    <property type="match status" value="2"/>
</dbReference>
<dbReference type="InterPro" id="IPR015931">
    <property type="entry name" value="Acnase/IPM_dHydase_lsu_aba_1/3"/>
</dbReference>